<reference evidence="2" key="1">
    <citation type="submission" date="2022-06" db="EMBL/GenBank/DDBJ databases">
        <title>Genomic Encyclopedia of Archaeal and Bacterial Type Strains, Phase II (KMG-II): from individual species to whole genera.</title>
        <authorList>
            <person name="Goeker M."/>
        </authorList>
    </citation>
    <scope>NUCLEOTIDE SEQUENCE</scope>
    <source>
        <strain evidence="2">DSM 26652</strain>
    </source>
</reference>
<keyword evidence="1" id="KW-0472">Membrane</keyword>
<dbReference type="RefSeq" id="WP_253836884.1">
    <property type="nucleotide sequence ID" value="NZ_JAMTCS010000009.1"/>
</dbReference>
<gene>
    <name evidence="2" type="ORF">APR03_002971</name>
</gene>
<evidence type="ECO:0000256" key="1">
    <source>
        <dbReference type="SAM" id="Phobius"/>
    </source>
</evidence>
<feature type="transmembrane region" description="Helical" evidence="1">
    <location>
        <begin position="33"/>
        <end position="52"/>
    </location>
</feature>
<dbReference type="EMBL" id="JAMTCS010000009">
    <property type="protein sequence ID" value="MCP2265613.1"/>
    <property type="molecule type" value="Genomic_DNA"/>
</dbReference>
<name>A0A9X2G4M1_9MICO</name>
<sequence>MSLVRDGMPWHPDLRRDLVPGASARFWGQVHRAAITAMALLTFAALLSVVPALGSPTYIAVVLPAWAVSAVLVGTRFGGPLTMIEAHRLRAEATAGYTTKVGIERADEALVELDVVDPRSGRVLRLAGERMPRAFFNDRAAFMRDRLRRVRAAAETGAA</sequence>
<feature type="transmembrane region" description="Helical" evidence="1">
    <location>
        <begin position="58"/>
        <end position="79"/>
    </location>
</feature>
<protein>
    <submittedName>
        <fullName evidence="2">Uncharacterized protein</fullName>
    </submittedName>
</protein>
<comment type="caution">
    <text evidence="2">The sequence shown here is derived from an EMBL/GenBank/DDBJ whole genome shotgun (WGS) entry which is preliminary data.</text>
</comment>
<keyword evidence="1" id="KW-1133">Transmembrane helix</keyword>
<evidence type="ECO:0000313" key="2">
    <source>
        <dbReference type="EMBL" id="MCP2265613.1"/>
    </source>
</evidence>
<keyword evidence="1" id="KW-0812">Transmembrane</keyword>
<organism evidence="2 3">
    <name type="scientific">Promicromonospora thailandica</name>
    <dbReference type="NCBI Taxonomy" id="765201"/>
    <lineage>
        <taxon>Bacteria</taxon>
        <taxon>Bacillati</taxon>
        <taxon>Actinomycetota</taxon>
        <taxon>Actinomycetes</taxon>
        <taxon>Micrococcales</taxon>
        <taxon>Promicromonosporaceae</taxon>
        <taxon>Promicromonospora</taxon>
    </lineage>
</organism>
<dbReference type="Proteomes" id="UP001139493">
    <property type="component" value="Unassembled WGS sequence"/>
</dbReference>
<accession>A0A9X2G4M1</accession>
<proteinExistence type="predicted"/>
<evidence type="ECO:0000313" key="3">
    <source>
        <dbReference type="Proteomes" id="UP001139493"/>
    </source>
</evidence>
<keyword evidence="3" id="KW-1185">Reference proteome</keyword>
<dbReference type="AlphaFoldDB" id="A0A9X2G4M1"/>